<dbReference type="Pfam" id="PF13468">
    <property type="entry name" value="Glyoxalase_3"/>
    <property type="match status" value="1"/>
</dbReference>
<protein>
    <submittedName>
        <fullName evidence="2">VOC family protein</fullName>
    </submittedName>
</protein>
<accession>A0ABU9LM35</accession>
<dbReference type="PANTHER" id="PTHR40265">
    <property type="entry name" value="BLL2707 PROTEIN"/>
    <property type="match status" value="1"/>
</dbReference>
<name>A0ABU9LM35_9BACL</name>
<proteinExistence type="predicted"/>
<feature type="domain" description="Glyoxalase-like" evidence="1">
    <location>
        <begin position="4"/>
        <end position="194"/>
    </location>
</feature>
<evidence type="ECO:0000313" key="3">
    <source>
        <dbReference type="Proteomes" id="UP001398420"/>
    </source>
</evidence>
<evidence type="ECO:0000259" key="1">
    <source>
        <dbReference type="Pfam" id="PF13468"/>
    </source>
</evidence>
<dbReference type="Proteomes" id="UP001398420">
    <property type="component" value="Unassembled WGS sequence"/>
</dbReference>
<dbReference type="InterPro" id="IPR029068">
    <property type="entry name" value="Glyas_Bleomycin-R_OHBP_Dase"/>
</dbReference>
<dbReference type="PANTHER" id="PTHR40265:SF1">
    <property type="entry name" value="GLYOXALASE-LIKE DOMAIN-CONTAINING PROTEIN"/>
    <property type="match status" value="1"/>
</dbReference>
<gene>
    <name evidence="2" type="ORF">AAF454_08945</name>
</gene>
<dbReference type="RefSeq" id="WP_342302948.1">
    <property type="nucleotide sequence ID" value="NZ_JBCEWA010000006.1"/>
</dbReference>
<dbReference type="EMBL" id="JBCEWA010000006">
    <property type="protein sequence ID" value="MEL5988529.1"/>
    <property type="molecule type" value="Genomic_DNA"/>
</dbReference>
<reference evidence="2 3" key="1">
    <citation type="submission" date="2024-04" db="EMBL/GenBank/DDBJ databases">
        <authorList>
            <person name="Wu Y.S."/>
            <person name="Zhang L."/>
        </authorList>
    </citation>
    <scope>NUCLEOTIDE SEQUENCE [LARGE SCALE GENOMIC DNA]</scope>
    <source>
        <strain evidence="2 3">KG-01</strain>
    </source>
</reference>
<dbReference type="InterPro" id="IPR025870">
    <property type="entry name" value="Glyoxalase-like_dom"/>
</dbReference>
<keyword evidence="3" id="KW-1185">Reference proteome</keyword>
<sequence>MFELDHVVYFTKKSPEEVAANELISGIHPVVGGQHLQWGTHNALFYTKSSYIEWLSVENETKAKESRHPLIEQLLFDVDGREGFASICLRSENLEKMDRYFKKMGYKTSGVLPSERKTAGGEIRRWKMLFIDQKVGNALPYPFFIEWEQGMEERLETLREDGTLKPDNEELTIKKCIFHVHDVEQKLTQWARLLSLPTKDHTLRLDNTIFEFVESADEKERLHTIEVVKAWTIE</sequence>
<dbReference type="Gene3D" id="3.10.180.10">
    <property type="entry name" value="2,3-Dihydroxybiphenyl 1,2-Dioxygenase, domain 1"/>
    <property type="match status" value="1"/>
</dbReference>
<evidence type="ECO:0000313" key="2">
    <source>
        <dbReference type="EMBL" id="MEL5988529.1"/>
    </source>
</evidence>
<comment type="caution">
    <text evidence="2">The sequence shown here is derived from an EMBL/GenBank/DDBJ whole genome shotgun (WGS) entry which is preliminary data.</text>
</comment>
<organism evidence="2 3">
    <name type="scientific">Kurthia gibsonii</name>
    <dbReference type="NCBI Taxonomy" id="33946"/>
    <lineage>
        <taxon>Bacteria</taxon>
        <taxon>Bacillati</taxon>
        <taxon>Bacillota</taxon>
        <taxon>Bacilli</taxon>
        <taxon>Bacillales</taxon>
        <taxon>Caryophanaceae</taxon>
        <taxon>Kurthia</taxon>
    </lineage>
</organism>